<gene>
    <name evidence="1" type="ORF">KO493_04925</name>
</gene>
<proteinExistence type="predicted"/>
<dbReference type="Proteomes" id="UP001647509">
    <property type="component" value="Unassembled WGS sequence"/>
</dbReference>
<sequence length="180" mass="20679">MKQSSLFCILIICITFCFTSCSDKTSLQHYFVAHQETKDFISQDFPLSMIEVDKSEFTEKQLEAYHSVDKLNFIGFKLNENNLDTFNTEIAKVKSILKDEKYNDLMTFNIKGDRISVKYLGTDDVADELIIFGSSQEKGFGIVRVLGSDMNPEKLVTLIEAMQKSDFDKAKVEEIMNFFK</sequence>
<evidence type="ECO:0000313" key="2">
    <source>
        <dbReference type="Proteomes" id="UP001647509"/>
    </source>
</evidence>
<protein>
    <submittedName>
        <fullName evidence="1">DUF4252 domain-containing protein</fullName>
    </submittedName>
</protein>
<reference evidence="1" key="1">
    <citation type="submission" date="2021-05" db="EMBL/GenBank/DDBJ databases">
        <title>Draft genomes of bacteria isolated from model marine particles.</title>
        <authorList>
            <person name="Datta M.S."/>
            <person name="Schwartzman J.A."/>
            <person name="Enke T.N."/>
            <person name="Saavedra J."/>
            <person name="Cermak N."/>
            <person name="Cordero O.X."/>
        </authorList>
    </citation>
    <scope>NUCLEOTIDE SEQUENCE</scope>
    <source>
        <strain evidence="1">I2M19</strain>
    </source>
</reference>
<evidence type="ECO:0000313" key="1">
    <source>
        <dbReference type="EMBL" id="MBU2950036.1"/>
    </source>
</evidence>
<accession>A0ACC5U6U4</accession>
<dbReference type="EMBL" id="JAHKPD010000011">
    <property type="protein sequence ID" value="MBU2950036.1"/>
    <property type="molecule type" value="Genomic_DNA"/>
</dbReference>
<name>A0ACC5U6U4_9FLAO</name>
<keyword evidence="2" id="KW-1185">Reference proteome</keyword>
<comment type="caution">
    <text evidence="1">The sequence shown here is derived from an EMBL/GenBank/DDBJ whole genome shotgun (WGS) entry which is preliminary data.</text>
</comment>
<organism evidence="1 2">
    <name type="scientific">Pseudotamlana agarivorans</name>
    <dbReference type="NCBI Taxonomy" id="481183"/>
    <lineage>
        <taxon>Bacteria</taxon>
        <taxon>Pseudomonadati</taxon>
        <taxon>Bacteroidota</taxon>
        <taxon>Flavobacteriia</taxon>
        <taxon>Flavobacteriales</taxon>
        <taxon>Flavobacteriaceae</taxon>
        <taxon>Pseudotamlana</taxon>
    </lineage>
</organism>